<evidence type="ECO:0000313" key="27">
    <source>
        <dbReference type="EMBL" id="VFU28114.1"/>
    </source>
</evidence>
<dbReference type="SUPFAM" id="SSF56112">
    <property type="entry name" value="Protein kinase-like (PK-like)"/>
    <property type="match status" value="1"/>
</dbReference>
<evidence type="ECO:0000256" key="15">
    <source>
        <dbReference type="ARBA" id="ARBA00023125"/>
    </source>
</evidence>
<dbReference type="PANTHER" id="PTHR27002:SF839">
    <property type="entry name" value="NON-SPECIFIC SERINE_THREONINE PROTEIN KINASE"/>
    <property type="match status" value="1"/>
</dbReference>
<evidence type="ECO:0000256" key="20">
    <source>
        <dbReference type="ARBA" id="ARBA00047899"/>
    </source>
</evidence>
<dbReference type="GO" id="GO:0048544">
    <property type="term" value="P:recognition of pollen"/>
    <property type="evidence" value="ECO:0007669"/>
    <property type="project" value="InterPro"/>
</dbReference>
<evidence type="ECO:0000256" key="7">
    <source>
        <dbReference type="ARBA" id="ARBA00022454"/>
    </source>
</evidence>
<dbReference type="PROSITE" id="PS00486">
    <property type="entry name" value="DNA_MISMATCH_REPAIR_2"/>
    <property type="match status" value="1"/>
</dbReference>
<evidence type="ECO:0000256" key="2">
    <source>
        <dbReference type="ARBA" id="ARBA00004251"/>
    </source>
</evidence>
<dbReference type="InterPro" id="IPR000719">
    <property type="entry name" value="Prot_kinase_dom"/>
</dbReference>
<dbReference type="GO" id="GO:0005634">
    <property type="term" value="C:nucleus"/>
    <property type="evidence" value="ECO:0007669"/>
    <property type="project" value="UniProtKB-SubCell"/>
</dbReference>
<keyword evidence="10" id="KW-0808">Transferase</keyword>
<evidence type="ECO:0000256" key="18">
    <source>
        <dbReference type="ARBA" id="ARBA00023242"/>
    </source>
</evidence>
<feature type="domain" description="Bulb-type lectin" evidence="25">
    <location>
        <begin position="783"/>
        <end position="908"/>
    </location>
</feature>
<dbReference type="GO" id="GO:0004674">
    <property type="term" value="F:protein serine/threonine kinase activity"/>
    <property type="evidence" value="ECO:0007669"/>
    <property type="project" value="UniProtKB-KW"/>
</dbReference>
<dbReference type="SUPFAM" id="SSF52540">
    <property type="entry name" value="P-loop containing nucleoside triphosphate hydrolases"/>
    <property type="match status" value="1"/>
</dbReference>
<dbReference type="EC" id="2.7.11.1" evidence="6"/>
<reference evidence="27" key="1">
    <citation type="submission" date="2019-03" db="EMBL/GenBank/DDBJ databases">
        <authorList>
            <person name="Mank J."/>
            <person name="Almeida P."/>
        </authorList>
    </citation>
    <scope>NUCLEOTIDE SEQUENCE</scope>
    <source>
        <strain evidence="27">78183</strain>
    </source>
</reference>
<dbReference type="InterPro" id="IPR000432">
    <property type="entry name" value="DNA_mismatch_repair_MutS_C"/>
</dbReference>
<dbReference type="InterPro" id="IPR003609">
    <property type="entry name" value="Pan_app"/>
</dbReference>
<dbReference type="FunFam" id="3.40.50.300:FF:001067">
    <property type="entry name" value="DNA mismatch repair protein MSH5"/>
    <property type="match status" value="1"/>
</dbReference>
<dbReference type="Pfam" id="PF05192">
    <property type="entry name" value="MutS_III"/>
    <property type="match status" value="1"/>
</dbReference>
<evidence type="ECO:0000256" key="22">
    <source>
        <dbReference type="ARBA" id="ARBA00073549"/>
    </source>
</evidence>
<dbReference type="GO" id="GO:0051026">
    <property type="term" value="P:chiasma assembly"/>
    <property type="evidence" value="ECO:0007669"/>
    <property type="project" value="UniProtKB-ARBA"/>
</dbReference>
<evidence type="ECO:0000256" key="9">
    <source>
        <dbReference type="ARBA" id="ARBA00022527"/>
    </source>
</evidence>
<evidence type="ECO:0000256" key="6">
    <source>
        <dbReference type="ARBA" id="ARBA00012513"/>
    </source>
</evidence>
<dbReference type="InterPro" id="IPR036426">
    <property type="entry name" value="Bulb-type_lectin_dom_sf"/>
</dbReference>
<dbReference type="InterPro" id="IPR001245">
    <property type="entry name" value="Ser-Thr/Tyr_kinase_cat_dom"/>
</dbReference>
<dbReference type="Gene3D" id="2.90.10.30">
    <property type="match status" value="1"/>
</dbReference>
<keyword evidence="7" id="KW-0158">Chromosome</keyword>
<keyword evidence="8" id="KW-1003">Cell membrane</keyword>
<evidence type="ECO:0000256" key="14">
    <source>
        <dbReference type="ARBA" id="ARBA00022840"/>
    </source>
</evidence>
<dbReference type="Pfam" id="PF08276">
    <property type="entry name" value="PAN_2"/>
    <property type="match status" value="1"/>
</dbReference>
<dbReference type="CDD" id="cd01098">
    <property type="entry name" value="PAN_AP_plant"/>
    <property type="match status" value="1"/>
</dbReference>
<dbReference type="SMART" id="SM00108">
    <property type="entry name" value="B_lectin"/>
    <property type="match status" value="1"/>
</dbReference>
<keyword evidence="14" id="KW-0067">ATP-binding</keyword>
<evidence type="ECO:0000256" key="5">
    <source>
        <dbReference type="ARBA" id="ARBA00008171"/>
    </source>
</evidence>
<dbReference type="InterPro" id="IPR007696">
    <property type="entry name" value="DNA_mismatch_repair_MutS_core"/>
</dbReference>
<keyword evidence="16" id="KW-1015">Disulfide bond</keyword>
<dbReference type="SMART" id="SM00220">
    <property type="entry name" value="S_TKc"/>
    <property type="match status" value="1"/>
</dbReference>
<dbReference type="PROSITE" id="PS00108">
    <property type="entry name" value="PROTEIN_KINASE_ST"/>
    <property type="match status" value="1"/>
</dbReference>
<keyword evidence="8" id="KW-0472">Membrane</keyword>
<feature type="domain" description="Apple" evidence="26">
    <location>
        <begin position="1092"/>
        <end position="1171"/>
    </location>
</feature>
<keyword evidence="11" id="KW-0732">Signal</keyword>
<protein>
    <recommendedName>
        <fullName evidence="22">DNA mismatch repair protein MSH5</fullName>
        <ecNumber evidence="6">2.7.11.1</ecNumber>
    </recommendedName>
    <alternativeName>
        <fullName evidence="23">MutS protein homolog 5</fullName>
    </alternativeName>
</protein>
<dbReference type="PROSITE" id="PS50948">
    <property type="entry name" value="PAN"/>
    <property type="match status" value="1"/>
</dbReference>
<evidence type="ECO:0000256" key="11">
    <source>
        <dbReference type="ARBA" id="ARBA00022729"/>
    </source>
</evidence>
<dbReference type="Gene3D" id="1.10.1420.10">
    <property type="match status" value="1"/>
</dbReference>
<evidence type="ECO:0000256" key="19">
    <source>
        <dbReference type="ARBA" id="ARBA00023254"/>
    </source>
</evidence>
<accession>A0A6N2KKB4</accession>
<comment type="similarity">
    <text evidence="5">Belongs to the protein kinase superfamily. TKL Ser/Thr protein kinase family. ROCO subfamily.</text>
</comment>
<dbReference type="Gene3D" id="1.10.510.10">
    <property type="entry name" value="Transferase(Phosphotransferase) domain 1"/>
    <property type="match status" value="1"/>
</dbReference>
<comment type="catalytic activity">
    <reaction evidence="21">
        <text>L-seryl-[protein] + ATP = O-phospho-L-seryl-[protein] + ADP + H(+)</text>
        <dbReference type="Rhea" id="RHEA:17989"/>
        <dbReference type="Rhea" id="RHEA-COMP:9863"/>
        <dbReference type="Rhea" id="RHEA-COMP:11604"/>
        <dbReference type="ChEBI" id="CHEBI:15378"/>
        <dbReference type="ChEBI" id="CHEBI:29999"/>
        <dbReference type="ChEBI" id="CHEBI:30616"/>
        <dbReference type="ChEBI" id="CHEBI:83421"/>
        <dbReference type="ChEBI" id="CHEBI:456216"/>
        <dbReference type="EC" id="2.7.11.1"/>
    </reaction>
</comment>
<comment type="similarity">
    <text evidence="4">Belongs to the DNA mismatch repair MutS family.</text>
</comment>
<keyword evidence="9" id="KW-0723">Serine/threonine-protein kinase</keyword>
<dbReference type="Pfam" id="PF00954">
    <property type="entry name" value="S_locus_glycop"/>
    <property type="match status" value="1"/>
</dbReference>
<dbReference type="Pfam" id="PF01453">
    <property type="entry name" value="B_lectin"/>
    <property type="match status" value="1"/>
</dbReference>
<evidence type="ECO:0000259" key="25">
    <source>
        <dbReference type="PROSITE" id="PS50927"/>
    </source>
</evidence>
<evidence type="ECO:0000259" key="26">
    <source>
        <dbReference type="PROSITE" id="PS50948"/>
    </source>
</evidence>
<evidence type="ECO:0000256" key="13">
    <source>
        <dbReference type="ARBA" id="ARBA00022777"/>
    </source>
</evidence>
<dbReference type="Gene3D" id="3.30.200.20">
    <property type="entry name" value="Phosphorylase Kinase, domain 1"/>
    <property type="match status" value="1"/>
</dbReference>
<dbReference type="Pfam" id="PF07714">
    <property type="entry name" value="PK_Tyr_Ser-Thr"/>
    <property type="match status" value="1"/>
</dbReference>
<evidence type="ECO:0000256" key="3">
    <source>
        <dbReference type="ARBA" id="ARBA00004286"/>
    </source>
</evidence>
<dbReference type="GO" id="GO:0005524">
    <property type="term" value="F:ATP binding"/>
    <property type="evidence" value="ECO:0007669"/>
    <property type="project" value="UniProtKB-KW"/>
</dbReference>
<dbReference type="InterPro" id="IPR008271">
    <property type="entry name" value="Ser/Thr_kinase_AS"/>
</dbReference>
<dbReference type="InterPro" id="IPR000858">
    <property type="entry name" value="S_locus_glycoprot_dom"/>
</dbReference>
<evidence type="ECO:0000256" key="23">
    <source>
        <dbReference type="ARBA" id="ARBA00077470"/>
    </source>
</evidence>
<dbReference type="GO" id="GO:0005694">
    <property type="term" value="C:chromosome"/>
    <property type="evidence" value="ECO:0007669"/>
    <property type="project" value="UniProtKB-SubCell"/>
</dbReference>
<dbReference type="PROSITE" id="PS50011">
    <property type="entry name" value="PROTEIN_KINASE_DOM"/>
    <property type="match status" value="1"/>
</dbReference>
<evidence type="ECO:0000256" key="10">
    <source>
        <dbReference type="ARBA" id="ARBA00022679"/>
    </source>
</evidence>
<evidence type="ECO:0000256" key="21">
    <source>
        <dbReference type="ARBA" id="ARBA00048679"/>
    </source>
</evidence>
<dbReference type="SUPFAM" id="SSF48334">
    <property type="entry name" value="DNA repair protein MutS, domain III"/>
    <property type="match status" value="1"/>
</dbReference>
<dbReference type="Gene3D" id="3.40.50.300">
    <property type="entry name" value="P-loop containing nucleotide triphosphate hydrolases"/>
    <property type="match status" value="1"/>
</dbReference>
<evidence type="ECO:0000256" key="1">
    <source>
        <dbReference type="ARBA" id="ARBA00004123"/>
    </source>
</evidence>
<dbReference type="Pfam" id="PF00488">
    <property type="entry name" value="MutS_V"/>
    <property type="match status" value="1"/>
</dbReference>
<evidence type="ECO:0000256" key="8">
    <source>
        <dbReference type="ARBA" id="ARBA00022475"/>
    </source>
</evidence>
<evidence type="ECO:0000259" key="24">
    <source>
        <dbReference type="PROSITE" id="PS50011"/>
    </source>
</evidence>
<dbReference type="GO" id="GO:0006298">
    <property type="term" value="P:mismatch repair"/>
    <property type="evidence" value="ECO:0007669"/>
    <property type="project" value="InterPro"/>
</dbReference>
<keyword evidence="19" id="KW-0469">Meiosis</keyword>
<evidence type="ECO:0000256" key="17">
    <source>
        <dbReference type="ARBA" id="ARBA00023180"/>
    </source>
</evidence>
<dbReference type="FunFam" id="1.10.510.10:FF:000060">
    <property type="entry name" value="G-type lectin S-receptor-like serine/threonine-protein kinase"/>
    <property type="match status" value="1"/>
</dbReference>
<keyword evidence="12" id="KW-0547">Nucleotide-binding</keyword>
<dbReference type="InterPro" id="IPR036187">
    <property type="entry name" value="DNA_mismatch_repair_MutS_sf"/>
</dbReference>
<dbReference type="SMART" id="SM00534">
    <property type="entry name" value="MUTSac"/>
    <property type="match status" value="1"/>
</dbReference>
<dbReference type="PANTHER" id="PTHR27002">
    <property type="entry name" value="RECEPTOR-LIKE SERINE/THREONINE-PROTEIN KINASE SD1-8"/>
    <property type="match status" value="1"/>
</dbReference>
<dbReference type="InterPro" id="IPR001480">
    <property type="entry name" value="Bulb-type_lectin_dom"/>
</dbReference>
<evidence type="ECO:0000256" key="12">
    <source>
        <dbReference type="ARBA" id="ARBA00022741"/>
    </source>
</evidence>
<dbReference type="EMBL" id="CAADRP010000435">
    <property type="protein sequence ID" value="VFU28114.1"/>
    <property type="molecule type" value="Genomic_DNA"/>
</dbReference>
<keyword evidence="13" id="KW-0418">Kinase</keyword>
<keyword evidence="15" id="KW-0238">DNA-binding</keyword>
<dbReference type="GO" id="GO:0005886">
    <property type="term" value="C:plasma membrane"/>
    <property type="evidence" value="ECO:0007669"/>
    <property type="project" value="UniProtKB-SubCell"/>
</dbReference>
<comment type="catalytic activity">
    <reaction evidence="20">
        <text>L-threonyl-[protein] + ATP = O-phospho-L-threonyl-[protein] + ADP + H(+)</text>
        <dbReference type="Rhea" id="RHEA:46608"/>
        <dbReference type="Rhea" id="RHEA-COMP:11060"/>
        <dbReference type="Rhea" id="RHEA-COMP:11605"/>
        <dbReference type="ChEBI" id="CHEBI:15378"/>
        <dbReference type="ChEBI" id="CHEBI:30013"/>
        <dbReference type="ChEBI" id="CHEBI:30616"/>
        <dbReference type="ChEBI" id="CHEBI:61977"/>
        <dbReference type="ChEBI" id="CHEBI:456216"/>
        <dbReference type="EC" id="2.7.11.1"/>
    </reaction>
</comment>
<dbReference type="InterPro" id="IPR027417">
    <property type="entry name" value="P-loop_NTPase"/>
</dbReference>
<dbReference type="PROSITE" id="PS50927">
    <property type="entry name" value="BULB_LECTIN"/>
    <property type="match status" value="1"/>
</dbReference>
<name>A0A6N2KKB4_SALVM</name>
<dbReference type="CDD" id="cd03281">
    <property type="entry name" value="ABC_MSH5_euk"/>
    <property type="match status" value="1"/>
</dbReference>
<evidence type="ECO:0000256" key="16">
    <source>
        <dbReference type="ARBA" id="ARBA00023157"/>
    </source>
</evidence>
<gene>
    <name evidence="27" type="ORF">SVIM_LOCUS91265</name>
</gene>
<dbReference type="SMART" id="SM00533">
    <property type="entry name" value="MUTSd"/>
    <property type="match status" value="1"/>
</dbReference>
<organism evidence="27">
    <name type="scientific">Salix viminalis</name>
    <name type="common">Common osier</name>
    <name type="synonym">Basket willow</name>
    <dbReference type="NCBI Taxonomy" id="40686"/>
    <lineage>
        <taxon>Eukaryota</taxon>
        <taxon>Viridiplantae</taxon>
        <taxon>Streptophyta</taxon>
        <taxon>Embryophyta</taxon>
        <taxon>Tracheophyta</taxon>
        <taxon>Spermatophyta</taxon>
        <taxon>Magnoliopsida</taxon>
        <taxon>eudicotyledons</taxon>
        <taxon>Gunneridae</taxon>
        <taxon>Pentapetalae</taxon>
        <taxon>rosids</taxon>
        <taxon>fabids</taxon>
        <taxon>Malpighiales</taxon>
        <taxon>Salicaceae</taxon>
        <taxon>Saliceae</taxon>
        <taxon>Salix</taxon>
    </lineage>
</organism>
<keyword evidence="17" id="KW-0325">Glycoprotein</keyword>
<dbReference type="GO" id="GO:0030983">
    <property type="term" value="F:mismatched DNA binding"/>
    <property type="evidence" value="ECO:0007669"/>
    <property type="project" value="InterPro"/>
</dbReference>
<sequence length="1429" mass="161992">MEEVDETEAQPQVYMACFLHGHRVGISYYDSSIRQLHVLEVWDDGSLGFPLIDLVKYQAKPLIIYTSTKSEESFLSALQHSGTLLFTCLTYELIIYMWNVFKLRSDTDGTTEAPMVKLVKSSIFSYEQAWHRLIYLRVTGMDDGLNIKERVSYLSSMMDMGNDVQVRASGGLLAILESERIVDTLEQKEYGNASITIDSIVEISLNKFLKLDAAAHEALQIFQIDKHPSHMGIGSAKEGFSVFGMMNKCVTPVGKLLLRNWFLRPLLDVKNLNGRLDAIKISFFLCSEELMVSLRETLKSVKDIQRILRKFNSPSSLSTVGDWTAFLKSVCALLHLGKIFEVGISENLQEHAKYLNLNIVEQACSCITTELVYVYELVIGVIDVNRSKEKGYGTIVKEGFCDELDELRQIYEDLPDFLYKVSLLECAQLPHLGKEKLIPRIVYIHQIGYLLCIFEEKLDETSLLKPQDFEFFSDVDGETKRYFYRTPKTRELDELLGDIYHKILDMERAITRDLVSHVLLFSDHLLKAINFAAELDCILSLAIVARQNNYVRPILTEESVLDIQNGRHVLQEMTVDTFIPNDTKIHHDERIIIITGPNYSGKSIYIKQVALIVFLSHIGSFVPADAATVGLTDRIFCATGSKLMTAEQSTFMIDLHQVGLMLRQATSRSLCLLDEFGKGTLTEDGVGILGGTVNYFVACDDPPKVLMSTHLTELFNDGCLPKSEKVKFFTMSLLRPDNNSTDVKDIVFLYRLVPGRALHSYGVPEEVIKRAAFILDTVGSSDYVERLCNENLSAQDQLNKDTVDRMLEFDVFKGSSSNRYLGIWYYKVPEKTVVWVANRNDPIIGSSGFLFINQHGNLVLYGNDDQKLPVWSTDVSVEEDDSCEAQLLDSGNLIMVTKRSSSIIWQSFDHPTNTLLPGMKLGLDRKLGIDRFLTSWRSADDPGTGDFSLRINPNGLPGVFLYNGTKPIARSLPWPWRSHMSLYNRAFVNDPDEIYTIYTVSDDSYLLRIIADHSGHSKALSWRQSDGQWKDYWKTPQFQCDYYGLCGAYSTCEVAHPSEFVCACLPGFEPKYQEKWSVRDGSGGCVRRASVCDHGEGFVKIENYCLPDTSNAAWVDKSKSRADCELECKRNCSCSAYSIIGIPGKGDACLTWYRELGLLANGQEVAVKRLSRSSGQGTEEFKNEVMVIAKLQHRNLVKLLGYCIQNEEQMLIYEYLPNKSLDWFLFDETRKLLLDWPKRFDIIVGIARGILYLHQDSRLRIIHRDLKCSNILLDAEMNPKISDFGMAKIFEGNQTEDRTRRVVGTYGYMSPEYVVFGNFSVKSDVFSFGVMLLEIVWELWRQDKALEIVDPSLNELYSPREALELIRIGLLCVQEDAMDRPSMLAVVFMLSSETEIPSPKQPAFLFKEPHNNPDIALSVEDGLCSVNQS</sequence>
<keyword evidence="18" id="KW-0539">Nucleus</keyword>
<feature type="domain" description="Protein kinase" evidence="24">
    <location>
        <begin position="1137"/>
        <end position="1404"/>
    </location>
</feature>
<comment type="subcellular location">
    <subcellularLocation>
        <location evidence="2">Cell membrane</location>
        <topology evidence="2">Single-pass type I membrane protein</topology>
    </subcellularLocation>
    <subcellularLocation>
        <location evidence="3">Chromosome</location>
    </subcellularLocation>
    <subcellularLocation>
        <location evidence="1">Nucleus</location>
    </subcellularLocation>
</comment>
<dbReference type="FunFam" id="3.30.200.20:FF:000910">
    <property type="entry name" value="Cysteine-rich receptor-like protein kinase 11"/>
    <property type="match status" value="1"/>
</dbReference>
<proteinExistence type="inferred from homology"/>
<dbReference type="CDD" id="cd00028">
    <property type="entry name" value="B_lectin"/>
    <property type="match status" value="1"/>
</dbReference>
<evidence type="ECO:0000256" key="4">
    <source>
        <dbReference type="ARBA" id="ARBA00006271"/>
    </source>
</evidence>
<dbReference type="SUPFAM" id="SSF51110">
    <property type="entry name" value="alpha-D-mannose-specific plant lectins"/>
    <property type="match status" value="1"/>
</dbReference>
<dbReference type="InterPro" id="IPR011009">
    <property type="entry name" value="Kinase-like_dom_sf"/>
</dbReference>